<comment type="function">
    <text evidence="6">Required for 60S pre-ribosomal subunits export to the cytoplasm.</text>
</comment>
<evidence type="ECO:0000256" key="1">
    <source>
        <dbReference type="ARBA" id="ARBA00005783"/>
    </source>
</evidence>
<evidence type="ECO:0000256" key="2">
    <source>
        <dbReference type="ARBA" id="ARBA00022448"/>
    </source>
</evidence>
<evidence type="ECO:0000256" key="5">
    <source>
        <dbReference type="ARBA" id="ARBA00023242"/>
    </source>
</evidence>
<evidence type="ECO:0000256" key="7">
    <source>
        <dbReference type="SAM" id="Coils"/>
    </source>
</evidence>
<dbReference type="GO" id="GO:0042273">
    <property type="term" value="P:ribosomal large subunit biogenesis"/>
    <property type="evidence" value="ECO:0007669"/>
    <property type="project" value="UniProtKB-UniRule"/>
</dbReference>
<evidence type="ECO:0000256" key="6">
    <source>
        <dbReference type="RuleBase" id="RU365057"/>
    </source>
</evidence>
<dbReference type="InterPro" id="IPR012977">
    <property type="entry name" value="SDA1_N"/>
</dbReference>
<organism evidence="12">
    <name type="scientific">Menopon gallinae</name>
    <name type="common">poultry shaft louse</name>
    <dbReference type="NCBI Taxonomy" id="328185"/>
    <lineage>
        <taxon>Eukaryota</taxon>
        <taxon>Metazoa</taxon>
        <taxon>Ecdysozoa</taxon>
        <taxon>Arthropoda</taxon>
        <taxon>Hexapoda</taxon>
        <taxon>Insecta</taxon>
        <taxon>Pterygota</taxon>
        <taxon>Neoptera</taxon>
        <taxon>Paraneoptera</taxon>
        <taxon>Psocodea</taxon>
        <taxon>Troctomorpha</taxon>
        <taxon>Phthiraptera</taxon>
        <taxon>Amblycera</taxon>
        <taxon>Menoponidae</taxon>
        <taxon>Menopon</taxon>
    </lineage>
</organism>
<dbReference type="GO" id="GO:0015031">
    <property type="term" value="P:protein transport"/>
    <property type="evidence" value="ECO:0007669"/>
    <property type="project" value="UniProtKB-KW"/>
</dbReference>
<comment type="subcellular location">
    <subcellularLocation>
        <location evidence="6">Nucleus</location>
        <location evidence="6">Nucleolus</location>
    </subcellularLocation>
</comment>
<dbReference type="InterPro" id="IPR048292">
    <property type="entry name" value="SDA1_C"/>
</dbReference>
<feature type="domain" description="SDA1 middle" evidence="9">
    <location>
        <begin position="485"/>
        <end position="606"/>
    </location>
</feature>
<keyword evidence="7" id="KW-0175">Coiled coil</keyword>
<feature type="domain" description="SDA1 C-terminal" evidence="11">
    <location>
        <begin position="624"/>
        <end position="669"/>
    </location>
</feature>
<dbReference type="InterPro" id="IPR027312">
    <property type="entry name" value="Sda1"/>
</dbReference>
<proteinExistence type="inferred from homology"/>
<reference evidence="12" key="1">
    <citation type="journal article" date="2024" name="Gigascience">
        <title>Chromosome-level genome of the poultry shaft louse Menopon gallinae provides insight into the host-switching and adaptive evolution of parasitic lice.</title>
        <authorList>
            <person name="Xu Y."/>
            <person name="Ma L."/>
            <person name="Liu S."/>
            <person name="Liang Y."/>
            <person name="Liu Q."/>
            <person name="He Z."/>
            <person name="Tian L."/>
            <person name="Duan Y."/>
            <person name="Cai W."/>
            <person name="Li H."/>
            <person name="Song F."/>
        </authorList>
    </citation>
    <scope>NUCLEOTIDE SEQUENCE</scope>
    <source>
        <strain evidence="12">Cailab_2023a</strain>
    </source>
</reference>
<dbReference type="InterPro" id="IPR016024">
    <property type="entry name" value="ARM-type_fold"/>
</dbReference>
<keyword evidence="5 6" id="KW-0539">Nucleus</keyword>
<dbReference type="AlphaFoldDB" id="A0AAW2HZE0"/>
<feature type="region of interest" description="Disordered" evidence="8">
    <location>
        <begin position="480"/>
        <end position="519"/>
    </location>
</feature>
<evidence type="ECO:0000259" key="10">
    <source>
        <dbReference type="Pfam" id="PF08158"/>
    </source>
</evidence>
<feature type="coiled-coil region" evidence="7">
    <location>
        <begin position="251"/>
        <end position="278"/>
    </location>
</feature>
<feature type="compositionally biased region" description="Acidic residues" evidence="8">
    <location>
        <begin position="480"/>
        <end position="504"/>
    </location>
</feature>
<feature type="domain" description="SDA1 N-terminal" evidence="10">
    <location>
        <begin position="61"/>
        <end position="423"/>
    </location>
</feature>
<accession>A0AAW2HZE0</accession>
<keyword evidence="4 6" id="KW-0653">Protein transport</keyword>
<dbReference type="Pfam" id="PF21638">
    <property type="entry name" value="SDA1_C"/>
    <property type="match status" value="1"/>
</dbReference>
<evidence type="ECO:0000256" key="3">
    <source>
        <dbReference type="ARBA" id="ARBA00022517"/>
    </source>
</evidence>
<feature type="compositionally biased region" description="Basic and acidic residues" evidence="8">
    <location>
        <begin position="606"/>
        <end position="620"/>
    </location>
</feature>
<dbReference type="InterPro" id="IPR007949">
    <property type="entry name" value="SDA1_MD"/>
</dbReference>
<protein>
    <recommendedName>
        <fullName evidence="6">Protein SDA1</fullName>
    </recommendedName>
</protein>
<evidence type="ECO:0000259" key="9">
    <source>
        <dbReference type="Pfam" id="PF05285"/>
    </source>
</evidence>
<name>A0AAW2HZE0_9NEOP</name>
<sequence length="670" mass="77700">MVKHNNQLPHNLPQLRNLIKRDPASYKDEFLQQYDHFKSLLQLFHLQPDTYKKDLDDLVMFVAQVAQCYPEETATFPQMIMDILQSHHMVLHPDLRMAFCRGLVILRNKDVLAPTDLLSLFFTLLRCQDKNLRTFLESHLVSDIKNINAKHKNVKLNSTLQSFIFKMLSDQNSKAAKMSLGIMIQLYKKNIWNDAKTVNVIASGCFSKIIKVMVAALTFFTGTDEEKEKDSDDSDSENEINPKEVMMANKVNKKTKKRQKQLEKVKKLMKKKKKKEKAPAFNFSALHLIHDPQGFAERLFKRLEATNERFEIKLLILDVISRLIGLHQLILFNFYPYIQRYLQPHQREVTKMLLYVAQASHELVPPEIMQSVLKTLVNNFITERNSSDVMAIGLNAVREICSRCPLAMTQDLLRDLAMYKHYKERSVMMAAKSLIHLYRTSLPSMLSKKDRGKPTEALVSLKAKPFGAIDAVDHVPGAEVLDENEEDDEIEIDSDDESGSDSDWVDIPQSDDEKSTTEELTEEVIQRKREIAAEKSVSRILTDEDFRKIDTVQIQKQVHGLNRGKKRPYEQDAESKGELISIGDIENIHKKKKHDKETRVQSVRAGQEDRQKYGFKDKRLNPNCSKTNREKRKTKAFSMIKHKVRGKVKRSFRDKQIALRNHLLKQKKMR</sequence>
<dbReference type="PANTHER" id="PTHR12730:SF0">
    <property type="entry name" value="PROTEIN SDA1 HOMOLOG"/>
    <property type="match status" value="1"/>
</dbReference>
<dbReference type="GO" id="GO:0005730">
    <property type="term" value="C:nucleolus"/>
    <property type="evidence" value="ECO:0007669"/>
    <property type="project" value="UniProtKB-SubCell"/>
</dbReference>
<evidence type="ECO:0000313" key="12">
    <source>
        <dbReference type="EMBL" id="KAL0275427.1"/>
    </source>
</evidence>
<dbReference type="Pfam" id="PF08158">
    <property type="entry name" value="SDA1_HEAT"/>
    <property type="match status" value="1"/>
</dbReference>
<evidence type="ECO:0000256" key="4">
    <source>
        <dbReference type="ARBA" id="ARBA00022927"/>
    </source>
</evidence>
<evidence type="ECO:0000256" key="8">
    <source>
        <dbReference type="SAM" id="MobiDB-lite"/>
    </source>
</evidence>
<keyword evidence="3 6" id="KW-0690">Ribosome biogenesis</keyword>
<dbReference type="EMBL" id="JARGDH010000002">
    <property type="protein sequence ID" value="KAL0275427.1"/>
    <property type="molecule type" value="Genomic_DNA"/>
</dbReference>
<keyword evidence="2 6" id="KW-0813">Transport</keyword>
<dbReference type="Pfam" id="PF05285">
    <property type="entry name" value="SDA1_dom"/>
    <property type="match status" value="1"/>
</dbReference>
<gene>
    <name evidence="12" type="ORF">PYX00_003275</name>
</gene>
<dbReference type="GO" id="GO:0000055">
    <property type="term" value="P:ribosomal large subunit export from nucleus"/>
    <property type="evidence" value="ECO:0007669"/>
    <property type="project" value="UniProtKB-UniRule"/>
</dbReference>
<evidence type="ECO:0000259" key="11">
    <source>
        <dbReference type="Pfam" id="PF21638"/>
    </source>
</evidence>
<feature type="region of interest" description="Disordered" evidence="8">
    <location>
        <begin position="590"/>
        <end position="633"/>
    </location>
</feature>
<comment type="similarity">
    <text evidence="1 6">Belongs to the SDA1 family.</text>
</comment>
<comment type="caution">
    <text evidence="12">The sequence shown here is derived from an EMBL/GenBank/DDBJ whole genome shotgun (WGS) entry which is preliminary data.</text>
</comment>
<dbReference type="PANTHER" id="PTHR12730">
    <property type="entry name" value="HSDA/SDA1-RELATED"/>
    <property type="match status" value="1"/>
</dbReference>
<dbReference type="SUPFAM" id="SSF48371">
    <property type="entry name" value="ARM repeat"/>
    <property type="match status" value="1"/>
</dbReference>